<sequence length="350" mass="39601">RIIVSAINRTSSWRIRIPKTQLALFLTVGSIRPVPLANLEKVRCIIEDRSSGSDCTQCRKDGIPCIFEIKNRVYNSSNRLKKSKRKRTNHADDTPFESDSPASRSAINPIQVSNNSTEETDFGVRSSADALLVLSDVAARHQEVATSPNGLDHTTQTEGTYSHPASSIDETFRDPLNSPWMSERFQNELYPFFPFIPDGYYLCMTSSKPDLQMIRTIFEDDDILLGCIRTVSSRYYHLPKSAIGGFERSCEIHSRCWDWVKKEISKVIFEGSRPKAMLSVIESLLMLAEWMPRSIHASVDIPDQRHRGLTLGMHFCSYAHSHKTNVIVLLSRAQIDTQSRYSVASSCVNH</sequence>
<feature type="non-terminal residue" evidence="1">
    <location>
        <position position="350"/>
    </location>
</feature>
<name>A0ACA9U5G5_BIOOC</name>
<reference evidence="1" key="2">
    <citation type="submission" date="2021-10" db="EMBL/GenBank/DDBJ databases">
        <authorList>
            <person name="Piombo E."/>
        </authorList>
    </citation>
    <scope>NUCLEOTIDE SEQUENCE</scope>
</reference>
<gene>
    <name evidence="1" type="ORF">CRV2_00014040</name>
</gene>
<feature type="non-terminal residue" evidence="1">
    <location>
        <position position="1"/>
    </location>
</feature>
<dbReference type="EMBL" id="CADEHS020000024">
    <property type="protein sequence ID" value="CAG9948501.1"/>
    <property type="molecule type" value="Genomic_DNA"/>
</dbReference>
<dbReference type="Proteomes" id="UP000836387">
    <property type="component" value="Unassembled WGS sequence"/>
</dbReference>
<evidence type="ECO:0000313" key="1">
    <source>
        <dbReference type="EMBL" id="CAG9948501.1"/>
    </source>
</evidence>
<evidence type="ECO:0000313" key="2">
    <source>
        <dbReference type="Proteomes" id="UP000836387"/>
    </source>
</evidence>
<comment type="caution">
    <text evidence="1">The sequence shown here is derived from an EMBL/GenBank/DDBJ whole genome shotgun (WGS) entry which is preliminary data.</text>
</comment>
<protein>
    <submittedName>
        <fullName evidence="1">Uncharacterized protein</fullName>
    </submittedName>
</protein>
<reference evidence="1" key="1">
    <citation type="submission" date="2020-04" db="EMBL/GenBank/DDBJ databases">
        <authorList>
            <person name="Broberg M."/>
        </authorList>
    </citation>
    <scope>NUCLEOTIDE SEQUENCE</scope>
</reference>
<accession>A0ACA9U5G5</accession>
<keyword evidence="2" id="KW-1185">Reference proteome</keyword>
<proteinExistence type="predicted"/>
<organism evidence="1 2">
    <name type="scientific">Clonostachys rosea f. rosea IK726</name>
    <dbReference type="NCBI Taxonomy" id="1349383"/>
    <lineage>
        <taxon>Eukaryota</taxon>
        <taxon>Fungi</taxon>
        <taxon>Dikarya</taxon>
        <taxon>Ascomycota</taxon>
        <taxon>Pezizomycotina</taxon>
        <taxon>Sordariomycetes</taxon>
        <taxon>Hypocreomycetidae</taxon>
        <taxon>Hypocreales</taxon>
        <taxon>Bionectriaceae</taxon>
        <taxon>Clonostachys</taxon>
    </lineage>
</organism>